<evidence type="ECO:0000256" key="1">
    <source>
        <dbReference type="SAM" id="SignalP"/>
    </source>
</evidence>
<dbReference type="AlphaFoldDB" id="A0A9E7EBY0"/>
<dbReference type="Proteomes" id="UP001055439">
    <property type="component" value="Chromosome 1"/>
</dbReference>
<gene>
    <name evidence="2" type="ORF">MUK42_37648</name>
</gene>
<feature type="chain" id="PRO_5039000510" evidence="1">
    <location>
        <begin position="22"/>
        <end position="52"/>
    </location>
</feature>
<reference evidence="2" key="1">
    <citation type="submission" date="2022-05" db="EMBL/GenBank/DDBJ databases">
        <title>The Musa troglodytarum L. genome provides insights into the mechanism of non-climacteric behaviour and enrichment of carotenoids.</title>
        <authorList>
            <person name="Wang J."/>
        </authorList>
    </citation>
    <scope>NUCLEOTIDE SEQUENCE</scope>
    <source>
        <tissue evidence="2">Leaf</tissue>
    </source>
</reference>
<protein>
    <submittedName>
        <fullName evidence="2">Uncharacterized protein</fullName>
    </submittedName>
</protein>
<keyword evidence="3" id="KW-1185">Reference proteome</keyword>
<name>A0A9E7EBY0_9LILI</name>
<accession>A0A9E7EBY0</accession>
<dbReference type="EMBL" id="CP097502">
    <property type="protein sequence ID" value="URD74276.1"/>
    <property type="molecule type" value="Genomic_DNA"/>
</dbReference>
<feature type="signal peptide" evidence="1">
    <location>
        <begin position="1"/>
        <end position="21"/>
    </location>
</feature>
<evidence type="ECO:0000313" key="3">
    <source>
        <dbReference type="Proteomes" id="UP001055439"/>
    </source>
</evidence>
<proteinExistence type="predicted"/>
<keyword evidence="1" id="KW-0732">Signal</keyword>
<organism evidence="2 3">
    <name type="scientific">Musa troglodytarum</name>
    <name type="common">fe'i banana</name>
    <dbReference type="NCBI Taxonomy" id="320322"/>
    <lineage>
        <taxon>Eukaryota</taxon>
        <taxon>Viridiplantae</taxon>
        <taxon>Streptophyta</taxon>
        <taxon>Embryophyta</taxon>
        <taxon>Tracheophyta</taxon>
        <taxon>Spermatophyta</taxon>
        <taxon>Magnoliopsida</taxon>
        <taxon>Liliopsida</taxon>
        <taxon>Zingiberales</taxon>
        <taxon>Musaceae</taxon>
        <taxon>Musa</taxon>
    </lineage>
</organism>
<evidence type="ECO:0000313" key="2">
    <source>
        <dbReference type="EMBL" id="URD74276.1"/>
    </source>
</evidence>
<sequence length="52" mass="6201">MFAWKDAIFCFYLNRFLVVSAISEPIKHCKVKQELYIFKLKNHRGSTQSCNF</sequence>